<keyword evidence="1" id="KW-0812">Transmembrane</keyword>
<dbReference type="PATRIC" id="fig|137591.24.peg.712"/>
<dbReference type="Proteomes" id="UP000032289">
    <property type="component" value="Unassembled WGS sequence"/>
</dbReference>
<keyword evidence="1" id="KW-1133">Transmembrane helix</keyword>
<feature type="transmembrane region" description="Helical" evidence="1">
    <location>
        <begin position="18"/>
        <end position="35"/>
    </location>
</feature>
<accession>A0A0D1KKG4</accession>
<comment type="caution">
    <text evidence="2">The sequence shown here is derived from an EMBL/GenBank/DDBJ whole genome shotgun (WGS) entry which is preliminary data.</text>
</comment>
<dbReference type="RefSeq" id="WP_043940890.1">
    <property type="nucleotide sequence ID" value="NZ_JWHT01000015.1"/>
</dbReference>
<evidence type="ECO:0000313" key="2">
    <source>
        <dbReference type="EMBL" id="KIU25119.1"/>
    </source>
</evidence>
<feature type="transmembrane region" description="Helical" evidence="1">
    <location>
        <begin position="180"/>
        <end position="202"/>
    </location>
</feature>
<reference evidence="2" key="1">
    <citation type="journal article" date="2015" name="Microbiology (Mosc.)">
        <title>Genomics of the Weissella cibaria species with an examination of its metabolic traits.</title>
        <authorList>
            <person name="Lynch K.M."/>
            <person name="Lucid A."/>
            <person name="Arendt E.K."/>
            <person name="Sleator R.D."/>
            <person name="Lucey B."/>
            <person name="Coffey A."/>
        </authorList>
    </citation>
    <scope>NUCLEOTIDE SEQUENCE [LARGE SCALE GENOMIC DNA]</scope>
    <source>
        <strain evidence="2">AB3b</strain>
    </source>
</reference>
<dbReference type="EMBL" id="JWHT01000015">
    <property type="protein sequence ID" value="KIU25119.1"/>
    <property type="molecule type" value="Genomic_DNA"/>
</dbReference>
<evidence type="ECO:0000256" key="1">
    <source>
        <dbReference type="SAM" id="Phobius"/>
    </source>
</evidence>
<evidence type="ECO:0000313" key="3">
    <source>
        <dbReference type="Proteomes" id="UP000032289"/>
    </source>
</evidence>
<gene>
    <name evidence="2" type="ORF">ab3b_00732</name>
</gene>
<proteinExistence type="predicted"/>
<keyword evidence="1" id="KW-0472">Membrane</keyword>
<organism evidence="2 3">
    <name type="scientific">Weissella cibaria</name>
    <dbReference type="NCBI Taxonomy" id="137591"/>
    <lineage>
        <taxon>Bacteria</taxon>
        <taxon>Bacillati</taxon>
        <taxon>Bacillota</taxon>
        <taxon>Bacilli</taxon>
        <taxon>Lactobacillales</taxon>
        <taxon>Lactobacillaceae</taxon>
        <taxon>Weissella</taxon>
    </lineage>
</organism>
<dbReference type="AlphaFoldDB" id="A0A0D1KKG4"/>
<protein>
    <submittedName>
        <fullName evidence="2">Polysaccharide export protein, MPA1 family</fullName>
    </submittedName>
</protein>
<name>A0A0D1KKG4_9LACO</name>
<sequence length="210" mass="22579">MENQFTVTDLFKHMLRNAWWIIVLGIVGGGAMYVVNKQPAATSYSATRSMYVAKSNTGVKDPNSRIMADSWLLKSYKTVAKDDKVIKPAVKTLKAEGVKVSADTLRSEVSLSITDGTLLMKAKAKGIAKPKQAIKIVNAFAESYAENAPKLISDMPKPELMTKTKEADTDTMVASSPKKAALFGAVAGLAIGVVLAFFVGVYKNVTATKN</sequence>